<dbReference type="InterPro" id="IPR002136">
    <property type="entry name" value="Ribosomal_uL4"/>
</dbReference>
<keyword evidence="3" id="KW-0687">Ribonucleoprotein</keyword>
<sequence length="371" mass="40641">MASRPTVSIRSATGEASGSLPLPAVLTAPIRLDVVQQVHKSIAKNRRQPYAVSEKAGHQTSAESWGTGRAVARIPRVGGGGTHRSGQAAFGNMCRGGRMFAPTKTWRKWHVKVNQGQRRFAVVSALAASALPSLVLARGHRIEGTEEIPLVVSSGVESLNKTKEAVTLLKAINAYTDVTKVSNSRKYRAGKGKMRGRRYRQRRGPLIVYNEDNGIVKAFRNLPGVEVVNVRRLNLLQLAPGGHLGRFVIWTEGAFGLLDEVFGTFDQASVHKKDFTLPTSKITNPDVTGIINSSVIQAVVRPANSKVTKRPWTQHKNPLNNKGVLFRLNPYAKTIRRQELLKQERIKAKKAKKPKTPSSAGKEFLGTLFAP</sequence>
<evidence type="ECO:0000256" key="4">
    <source>
        <dbReference type="SAM" id="MobiDB-lite"/>
    </source>
</evidence>
<feature type="region of interest" description="Disordered" evidence="4">
    <location>
        <begin position="1"/>
        <end position="20"/>
    </location>
</feature>
<name>A0A9P6HMB5_9AGAM</name>
<dbReference type="InterPro" id="IPR045240">
    <property type="entry name" value="Ribosomal_uL4_euk/arch"/>
</dbReference>
<dbReference type="PANTHER" id="PTHR19431">
    <property type="entry name" value="60S RIBOSOMAL PROTEIN L4"/>
    <property type="match status" value="1"/>
</dbReference>
<dbReference type="Pfam" id="PF14374">
    <property type="entry name" value="Ribos_L4_asso_C"/>
    <property type="match status" value="1"/>
</dbReference>
<comment type="similarity">
    <text evidence="1">Belongs to the universal ribosomal protein uL4 family.</text>
</comment>
<evidence type="ECO:0000313" key="7">
    <source>
        <dbReference type="Proteomes" id="UP000736335"/>
    </source>
</evidence>
<dbReference type="FunFam" id="3.40.1370.10:FF:000002">
    <property type="entry name" value="60S ribosomal protein L4"/>
    <property type="match status" value="1"/>
</dbReference>
<feature type="compositionally biased region" description="Polar residues" evidence="4">
    <location>
        <begin position="1"/>
        <end position="16"/>
    </location>
</feature>
<dbReference type="GO" id="GO:1990904">
    <property type="term" value="C:ribonucleoprotein complex"/>
    <property type="evidence" value="ECO:0007669"/>
    <property type="project" value="UniProtKB-KW"/>
</dbReference>
<dbReference type="Proteomes" id="UP000736335">
    <property type="component" value="Unassembled WGS sequence"/>
</dbReference>
<dbReference type="InterPro" id="IPR023574">
    <property type="entry name" value="Ribosomal_uL4_dom_sf"/>
</dbReference>
<dbReference type="Gene3D" id="3.40.1370.10">
    <property type="match status" value="1"/>
</dbReference>
<evidence type="ECO:0000256" key="2">
    <source>
        <dbReference type="ARBA" id="ARBA00022980"/>
    </source>
</evidence>
<reference evidence="6" key="2">
    <citation type="submission" date="2020-11" db="EMBL/GenBank/DDBJ databases">
        <authorList>
            <consortium name="DOE Joint Genome Institute"/>
            <person name="Kuo A."/>
            <person name="Miyauchi S."/>
            <person name="Kiss E."/>
            <person name="Drula E."/>
            <person name="Kohler A."/>
            <person name="Sanchez-Garcia M."/>
            <person name="Andreopoulos B."/>
            <person name="Barry K.W."/>
            <person name="Bonito G."/>
            <person name="Buee M."/>
            <person name="Carver A."/>
            <person name="Chen C."/>
            <person name="Cichocki N."/>
            <person name="Clum A."/>
            <person name="Culley D."/>
            <person name="Crous P.W."/>
            <person name="Fauchery L."/>
            <person name="Girlanda M."/>
            <person name="Hayes R."/>
            <person name="Keri Z."/>
            <person name="Labutti K."/>
            <person name="Lipzen A."/>
            <person name="Lombard V."/>
            <person name="Magnuson J."/>
            <person name="Maillard F."/>
            <person name="Morin E."/>
            <person name="Murat C."/>
            <person name="Nolan M."/>
            <person name="Ohm R."/>
            <person name="Pangilinan J."/>
            <person name="Pereira M."/>
            <person name="Perotto S."/>
            <person name="Peter M."/>
            <person name="Riley R."/>
            <person name="Sitrit Y."/>
            <person name="Stielow B."/>
            <person name="Szollosi G."/>
            <person name="Zifcakova L."/>
            <person name="Stursova M."/>
            <person name="Spatafora J.W."/>
            <person name="Tedersoo L."/>
            <person name="Vaario L.-M."/>
            <person name="Yamada A."/>
            <person name="Yan M."/>
            <person name="Wang P."/>
            <person name="Xu J."/>
            <person name="Bruns T."/>
            <person name="Baldrian P."/>
            <person name="Vilgalys R."/>
            <person name="Henrissat B."/>
            <person name="Grigoriev I.V."/>
            <person name="Hibbett D."/>
            <person name="Nagy L.G."/>
            <person name="Martin F.M."/>
        </authorList>
    </citation>
    <scope>NUCLEOTIDE SEQUENCE</scope>
    <source>
        <strain evidence="6">UH-Tt-Lm1</strain>
    </source>
</reference>
<evidence type="ECO:0000256" key="1">
    <source>
        <dbReference type="ARBA" id="ARBA00010528"/>
    </source>
</evidence>
<keyword evidence="2 6" id="KW-0689">Ribosomal protein</keyword>
<dbReference type="EMBL" id="WIUZ02000002">
    <property type="protein sequence ID" value="KAF9790454.1"/>
    <property type="molecule type" value="Genomic_DNA"/>
</dbReference>
<evidence type="ECO:0000259" key="5">
    <source>
        <dbReference type="Pfam" id="PF14374"/>
    </source>
</evidence>
<evidence type="ECO:0000313" key="6">
    <source>
        <dbReference type="EMBL" id="KAF9790454.1"/>
    </source>
</evidence>
<dbReference type="OrthoDB" id="10259785at2759"/>
<dbReference type="Pfam" id="PF00573">
    <property type="entry name" value="Ribosomal_L4"/>
    <property type="match status" value="1"/>
</dbReference>
<dbReference type="AlphaFoldDB" id="A0A9P6HMB5"/>
<dbReference type="SUPFAM" id="SSF52166">
    <property type="entry name" value="Ribosomal protein L4"/>
    <property type="match status" value="1"/>
</dbReference>
<dbReference type="GO" id="GO:0006412">
    <property type="term" value="P:translation"/>
    <property type="evidence" value="ECO:0007669"/>
    <property type="project" value="InterPro"/>
</dbReference>
<dbReference type="GO" id="GO:0005840">
    <property type="term" value="C:ribosome"/>
    <property type="evidence" value="ECO:0007669"/>
    <property type="project" value="UniProtKB-KW"/>
</dbReference>
<dbReference type="InterPro" id="IPR025755">
    <property type="entry name" value="Ribos_uL4_C_dom"/>
</dbReference>
<protein>
    <submittedName>
        <fullName evidence="6">Ribosomal protein L4 domain-containing protein</fullName>
    </submittedName>
</protein>
<accession>A0A9P6HMB5</accession>
<feature type="domain" description="Large ribosomal subunit protein uL4 C-terminal" evidence="5">
    <location>
        <begin position="273"/>
        <end position="348"/>
    </location>
</feature>
<organism evidence="6 7">
    <name type="scientific">Thelephora terrestris</name>
    <dbReference type="NCBI Taxonomy" id="56493"/>
    <lineage>
        <taxon>Eukaryota</taxon>
        <taxon>Fungi</taxon>
        <taxon>Dikarya</taxon>
        <taxon>Basidiomycota</taxon>
        <taxon>Agaricomycotina</taxon>
        <taxon>Agaricomycetes</taxon>
        <taxon>Thelephorales</taxon>
        <taxon>Thelephoraceae</taxon>
        <taxon>Thelephora</taxon>
    </lineage>
</organism>
<dbReference type="PROSITE" id="PS00939">
    <property type="entry name" value="RIBOSOMAL_L1E"/>
    <property type="match status" value="1"/>
</dbReference>
<evidence type="ECO:0000256" key="3">
    <source>
        <dbReference type="ARBA" id="ARBA00023274"/>
    </source>
</evidence>
<gene>
    <name evidence="6" type="ORF">BJ322DRAFT_1036573</name>
</gene>
<proteinExistence type="inferred from homology"/>
<dbReference type="InterPro" id="IPR013000">
    <property type="entry name" value="Ribosomal_uL4_euk/arc_CS"/>
</dbReference>
<reference evidence="6" key="1">
    <citation type="journal article" date="2020" name="Nat. Commun.">
        <title>Large-scale genome sequencing of mycorrhizal fungi provides insights into the early evolution of symbiotic traits.</title>
        <authorList>
            <person name="Miyauchi S."/>
            <person name="Kiss E."/>
            <person name="Kuo A."/>
            <person name="Drula E."/>
            <person name="Kohler A."/>
            <person name="Sanchez-Garcia M."/>
            <person name="Morin E."/>
            <person name="Andreopoulos B."/>
            <person name="Barry K.W."/>
            <person name="Bonito G."/>
            <person name="Buee M."/>
            <person name="Carver A."/>
            <person name="Chen C."/>
            <person name="Cichocki N."/>
            <person name="Clum A."/>
            <person name="Culley D."/>
            <person name="Crous P.W."/>
            <person name="Fauchery L."/>
            <person name="Girlanda M."/>
            <person name="Hayes R.D."/>
            <person name="Keri Z."/>
            <person name="LaButti K."/>
            <person name="Lipzen A."/>
            <person name="Lombard V."/>
            <person name="Magnuson J."/>
            <person name="Maillard F."/>
            <person name="Murat C."/>
            <person name="Nolan M."/>
            <person name="Ohm R.A."/>
            <person name="Pangilinan J."/>
            <person name="Pereira M.F."/>
            <person name="Perotto S."/>
            <person name="Peter M."/>
            <person name="Pfister S."/>
            <person name="Riley R."/>
            <person name="Sitrit Y."/>
            <person name="Stielow J.B."/>
            <person name="Szollosi G."/>
            <person name="Zifcakova L."/>
            <person name="Stursova M."/>
            <person name="Spatafora J.W."/>
            <person name="Tedersoo L."/>
            <person name="Vaario L.M."/>
            <person name="Yamada A."/>
            <person name="Yan M."/>
            <person name="Wang P."/>
            <person name="Xu J."/>
            <person name="Bruns T."/>
            <person name="Baldrian P."/>
            <person name="Vilgalys R."/>
            <person name="Dunand C."/>
            <person name="Henrissat B."/>
            <person name="Grigoriev I.V."/>
            <person name="Hibbett D."/>
            <person name="Nagy L.G."/>
            <person name="Martin F.M."/>
        </authorList>
    </citation>
    <scope>NUCLEOTIDE SEQUENCE</scope>
    <source>
        <strain evidence="6">UH-Tt-Lm1</strain>
    </source>
</reference>
<feature type="region of interest" description="Disordered" evidence="4">
    <location>
        <begin position="346"/>
        <end position="371"/>
    </location>
</feature>
<comment type="caution">
    <text evidence="6">The sequence shown here is derived from an EMBL/GenBank/DDBJ whole genome shotgun (WGS) entry which is preliminary data.</text>
</comment>
<dbReference type="GO" id="GO:0003735">
    <property type="term" value="F:structural constituent of ribosome"/>
    <property type="evidence" value="ECO:0007669"/>
    <property type="project" value="InterPro"/>
</dbReference>
<keyword evidence="7" id="KW-1185">Reference proteome</keyword>